<accession>A0A2H1KWF0</accession>
<gene>
    <name evidence="1" type="ORF">BANT918_02977</name>
</gene>
<reference evidence="1 2" key="1">
    <citation type="submission" date="2017-03" db="EMBL/GenBank/DDBJ databases">
        <authorList>
            <person name="Afonso C.L."/>
            <person name="Miller P.J."/>
            <person name="Scott M.A."/>
            <person name="Spackman E."/>
            <person name="Goraichik I."/>
            <person name="Dimitrov K.M."/>
            <person name="Suarez D.L."/>
            <person name="Swayne D.E."/>
        </authorList>
    </citation>
    <scope>NUCLEOTIDE SEQUENCE [LARGE SCALE GENOMIC DNA]</scope>
    <source>
        <strain evidence="1 2">CNRZ 918</strain>
    </source>
</reference>
<name>A0A2H1KWF0_9MICO</name>
<organism evidence="1 2">
    <name type="scientific">Brevibacterium antiquum CNRZ 918</name>
    <dbReference type="NCBI Taxonomy" id="1255637"/>
    <lineage>
        <taxon>Bacteria</taxon>
        <taxon>Bacillati</taxon>
        <taxon>Actinomycetota</taxon>
        <taxon>Actinomycetes</taxon>
        <taxon>Micrococcales</taxon>
        <taxon>Brevibacteriaceae</taxon>
        <taxon>Brevibacterium</taxon>
    </lineage>
</organism>
<sequence>MCMAESSSSRPDDRAIGELVKSARGSTAQTAVAKAMKELGHKWSQATVWAVEKGDRALKLAEGRDLAMILGVSVLDLLEDQAGSDAYVWTRRELAEGGRSADQLIDALVEWSARRERLFNAGKWLEDPSNRQQIPESKRDALSREVLDFANMTLKDIVDVVLSNGWDNGRIEDLATGEESPVDMELALDIRLLRDDWKQLPDPENDARHQQMMEDVFRSTEVRDGFDPEES</sequence>
<evidence type="ECO:0008006" key="3">
    <source>
        <dbReference type="Google" id="ProtNLM"/>
    </source>
</evidence>
<dbReference type="EMBL" id="FXZD01000013">
    <property type="protein sequence ID" value="SMY04103.1"/>
    <property type="molecule type" value="Genomic_DNA"/>
</dbReference>
<evidence type="ECO:0000313" key="1">
    <source>
        <dbReference type="EMBL" id="SMY04103.1"/>
    </source>
</evidence>
<proteinExistence type="predicted"/>
<protein>
    <recommendedName>
        <fullName evidence="3">HTH cro/C1-type domain-containing protein</fullName>
    </recommendedName>
</protein>
<evidence type="ECO:0000313" key="2">
    <source>
        <dbReference type="Proteomes" id="UP000234433"/>
    </source>
</evidence>
<dbReference type="Proteomes" id="UP000234433">
    <property type="component" value="Unassembled WGS sequence"/>
</dbReference>
<dbReference type="AlphaFoldDB" id="A0A2H1KWF0"/>